<evidence type="ECO:0000259" key="7">
    <source>
        <dbReference type="PROSITE" id="PS51282"/>
    </source>
</evidence>
<feature type="region of interest" description="Disordered" evidence="6">
    <location>
        <begin position="168"/>
        <end position="256"/>
    </location>
</feature>
<feature type="domain" description="DWNN" evidence="7">
    <location>
        <begin position="5"/>
        <end position="79"/>
    </location>
</feature>
<evidence type="ECO:0000256" key="4">
    <source>
        <dbReference type="ARBA" id="ARBA00022833"/>
    </source>
</evidence>
<feature type="compositionally biased region" description="Low complexity" evidence="6">
    <location>
        <begin position="195"/>
        <end position="206"/>
    </location>
</feature>
<dbReference type="GO" id="GO:0061630">
    <property type="term" value="F:ubiquitin protein ligase activity"/>
    <property type="evidence" value="ECO:0007669"/>
    <property type="project" value="InterPro"/>
</dbReference>
<evidence type="ECO:0000256" key="5">
    <source>
        <dbReference type="ARBA" id="ARBA00023242"/>
    </source>
</evidence>
<feature type="compositionally biased region" description="Pro residues" evidence="6">
    <location>
        <begin position="177"/>
        <end position="190"/>
    </location>
</feature>
<dbReference type="PANTHER" id="PTHR15439">
    <property type="entry name" value="RETINOBLASTOMA-BINDING PROTEIN 6"/>
    <property type="match status" value="1"/>
</dbReference>
<accession>A0A7S4AVY7</accession>
<dbReference type="Pfam" id="PF08783">
    <property type="entry name" value="DWNN"/>
    <property type="match status" value="1"/>
</dbReference>
<feature type="compositionally biased region" description="Acidic residues" evidence="6">
    <location>
        <begin position="431"/>
        <end position="441"/>
    </location>
</feature>
<feature type="compositionally biased region" description="Low complexity" evidence="6">
    <location>
        <begin position="503"/>
        <end position="516"/>
    </location>
</feature>
<evidence type="ECO:0000256" key="6">
    <source>
        <dbReference type="SAM" id="MobiDB-lite"/>
    </source>
</evidence>
<dbReference type="CDD" id="cd16620">
    <property type="entry name" value="vRING-HC-C4C4_RBBP6"/>
    <property type="match status" value="1"/>
</dbReference>
<name>A0A7S4AVY7_9STRA</name>
<dbReference type="GO" id="GO:0006397">
    <property type="term" value="P:mRNA processing"/>
    <property type="evidence" value="ECO:0007669"/>
    <property type="project" value="InterPro"/>
</dbReference>
<dbReference type="SMART" id="SM01180">
    <property type="entry name" value="DWNN"/>
    <property type="match status" value="1"/>
</dbReference>
<dbReference type="PROSITE" id="PS51282">
    <property type="entry name" value="DWNN"/>
    <property type="match status" value="1"/>
</dbReference>
<organism evidence="8">
    <name type="scientific">Pseudo-nitzschia australis</name>
    <dbReference type="NCBI Taxonomy" id="44445"/>
    <lineage>
        <taxon>Eukaryota</taxon>
        <taxon>Sar</taxon>
        <taxon>Stramenopiles</taxon>
        <taxon>Ochrophyta</taxon>
        <taxon>Bacillariophyta</taxon>
        <taxon>Bacillariophyceae</taxon>
        <taxon>Bacillariophycidae</taxon>
        <taxon>Bacillariales</taxon>
        <taxon>Bacillariaceae</taxon>
        <taxon>Pseudo-nitzschia</taxon>
    </lineage>
</organism>
<feature type="compositionally biased region" description="Gly residues" evidence="6">
    <location>
        <begin position="619"/>
        <end position="634"/>
    </location>
</feature>
<evidence type="ECO:0000256" key="3">
    <source>
        <dbReference type="ARBA" id="ARBA00022771"/>
    </source>
</evidence>
<feature type="compositionally biased region" description="Basic and acidic residues" evidence="6">
    <location>
        <begin position="210"/>
        <end position="223"/>
    </location>
</feature>
<keyword evidence="4" id="KW-0862">Zinc</keyword>
<protein>
    <recommendedName>
        <fullName evidence="7">DWNN domain-containing protein</fullName>
    </recommendedName>
</protein>
<gene>
    <name evidence="8" type="ORF">PAUS00366_LOCUS21236</name>
</gene>
<feature type="compositionally biased region" description="Basic and acidic residues" evidence="6">
    <location>
        <begin position="660"/>
        <end position="678"/>
    </location>
</feature>
<keyword evidence="3" id="KW-0863">Zinc-finger</keyword>
<dbReference type="InterPro" id="IPR014891">
    <property type="entry name" value="DWNN_domain"/>
</dbReference>
<feature type="compositionally biased region" description="Polar residues" evidence="6">
    <location>
        <begin position="533"/>
        <end position="546"/>
    </location>
</feature>
<evidence type="ECO:0000256" key="1">
    <source>
        <dbReference type="ARBA" id="ARBA00004123"/>
    </source>
</evidence>
<evidence type="ECO:0000313" key="8">
    <source>
        <dbReference type="EMBL" id="CAE0728452.1"/>
    </source>
</evidence>
<dbReference type="PANTHER" id="PTHR15439:SF0">
    <property type="entry name" value="CELL DIVISION CYCLE AND APOPTOSIS REGULATOR PROTEIN 1-RELATED"/>
    <property type="match status" value="1"/>
</dbReference>
<dbReference type="Gene3D" id="3.30.40.10">
    <property type="entry name" value="Zinc/RING finger domain, C3HC4 (zinc finger)"/>
    <property type="match status" value="1"/>
</dbReference>
<dbReference type="GO" id="GO:0006511">
    <property type="term" value="P:ubiquitin-dependent protein catabolic process"/>
    <property type="evidence" value="ECO:0007669"/>
    <property type="project" value="TreeGrafter"/>
</dbReference>
<proteinExistence type="predicted"/>
<dbReference type="GO" id="GO:0016567">
    <property type="term" value="P:protein ubiquitination"/>
    <property type="evidence" value="ECO:0007669"/>
    <property type="project" value="InterPro"/>
</dbReference>
<dbReference type="SUPFAM" id="SSF57850">
    <property type="entry name" value="RING/U-box"/>
    <property type="match status" value="1"/>
</dbReference>
<dbReference type="AlphaFoldDB" id="A0A7S4AVY7"/>
<dbReference type="InterPro" id="IPR033489">
    <property type="entry name" value="RBBP6"/>
</dbReference>
<feature type="compositionally biased region" description="Basic and acidic residues" evidence="6">
    <location>
        <begin position="476"/>
        <end position="499"/>
    </location>
</feature>
<reference evidence="8" key="1">
    <citation type="submission" date="2021-01" db="EMBL/GenBank/DDBJ databases">
        <authorList>
            <person name="Corre E."/>
            <person name="Pelletier E."/>
            <person name="Niang G."/>
            <person name="Scheremetjew M."/>
            <person name="Finn R."/>
            <person name="Kale V."/>
            <person name="Holt S."/>
            <person name="Cochrane G."/>
            <person name="Meng A."/>
            <person name="Brown T."/>
            <person name="Cohen L."/>
        </authorList>
    </citation>
    <scope>NUCLEOTIDE SEQUENCE</scope>
    <source>
        <strain evidence="8">10249 10 AB</strain>
    </source>
</reference>
<feature type="compositionally biased region" description="Basic and acidic residues" evidence="6">
    <location>
        <begin position="692"/>
        <end position="703"/>
    </location>
</feature>
<keyword evidence="5" id="KW-0539">Nucleus</keyword>
<sequence>MSSTILYKFRASSTFEALPLPGSAARLFDVKKAIVKANKLDTGSMEFDLAVRNADTNEEYADESMLLPRGTRIIVQRLPAARGQGFLARMARNEHGGGMGNSYQQQQLHPPGFYTIDNRNRENEEEEFVETSNNAENNDDKELAALQAVTSMQSEGPTMVGAQSAMMGAVRGGRGGPPRPAGMGGPPPKPNFHQNSNNNSKPSGNSHFRPNADPELRDQEKKLMPKKRATGIPRTFLNLSAPPQTDGNKEGGEGEQLAPLLQPNKQGFKELVSRGGGQSESTAGTRRDLDYVLKLTSTTVPEHLQCAICNNIVKNAMLLPWDSEGRTVCESCIRDALTQNGFRCPLTGMDGVSPDDLIPNVGLRKAAEMFIKGVMEKVDEIEQQQVEEAENTIEEITALSSEKNVLDGEGAEKGVIVSKRMSLSKSKNSDDDPFGTEDDFGGDVFVVEAKNDAGEEAETTDNKGENGDTSTADLTAAKERKSLHEEENKANREQSKDTKAAGSDDLSSSKIDSSSSNVPTNKQNDETNKAMALTSNANSSNLQTVNTDDHSATEEKVRKSPLPVPPPPPSSHMRFHRRRGPPVGYTMGPAGGAVASARVNHQPNNTNNNGQDYTNNQRGGRGGGRFAPRGGGRHGNFYQDRNAGGATYGRGRGGRGRGSNRFDGDQQDHRSVDDDSSRGTKRGRNGEDEDGSRDGQQRWDRGGRGNFRNDGGGRGSYGRGGGGYRGGRGGRSWGGQSRGNYRGGRGSYGGRGRY</sequence>
<evidence type="ECO:0000256" key="2">
    <source>
        <dbReference type="ARBA" id="ARBA00022723"/>
    </source>
</evidence>
<feature type="region of interest" description="Disordered" evidence="6">
    <location>
        <begin position="421"/>
        <end position="441"/>
    </location>
</feature>
<feature type="compositionally biased region" description="Basic and acidic residues" evidence="6">
    <location>
        <begin position="547"/>
        <end position="558"/>
    </location>
</feature>
<keyword evidence="2" id="KW-0479">Metal-binding</keyword>
<comment type="subcellular location">
    <subcellularLocation>
        <location evidence="1">Nucleus</location>
    </subcellularLocation>
</comment>
<dbReference type="GO" id="GO:0008270">
    <property type="term" value="F:zinc ion binding"/>
    <property type="evidence" value="ECO:0007669"/>
    <property type="project" value="UniProtKB-KW"/>
</dbReference>
<dbReference type="GO" id="GO:0005634">
    <property type="term" value="C:nucleus"/>
    <property type="evidence" value="ECO:0007669"/>
    <property type="project" value="UniProtKB-SubCell"/>
</dbReference>
<feature type="compositionally biased region" description="Gly residues" evidence="6">
    <location>
        <begin position="710"/>
        <end position="754"/>
    </location>
</feature>
<feature type="compositionally biased region" description="Polar residues" evidence="6">
    <location>
        <begin position="237"/>
        <end position="246"/>
    </location>
</feature>
<dbReference type="InterPro" id="IPR013083">
    <property type="entry name" value="Znf_RING/FYVE/PHD"/>
</dbReference>
<dbReference type="EMBL" id="HBIX01032191">
    <property type="protein sequence ID" value="CAE0728452.1"/>
    <property type="molecule type" value="Transcribed_RNA"/>
</dbReference>
<feature type="region of interest" description="Disordered" evidence="6">
    <location>
        <begin position="454"/>
        <end position="754"/>
    </location>
</feature>
<feature type="compositionally biased region" description="Low complexity" evidence="6">
    <location>
        <begin position="600"/>
        <end position="618"/>
    </location>
</feature>
<dbReference type="Gene3D" id="3.10.20.90">
    <property type="entry name" value="Phosphatidylinositol 3-kinase Catalytic Subunit, Chain A, domain 1"/>
    <property type="match status" value="1"/>
</dbReference>